<dbReference type="Pfam" id="PF00571">
    <property type="entry name" value="CBS"/>
    <property type="match status" value="2"/>
</dbReference>
<evidence type="ECO:0000259" key="3">
    <source>
        <dbReference type="PROSITE" id="PS51371"/>
    </source>
</evidence>
<keyword evidence="5" id="KW-1185">Reference proteome</keyword>
<name>A0A7X6DTV5_9BACT</name>
<sequence>MKPYEIPTMNDRMTFKPLSIHPEDSTVKALGLMLDHEIRHLPVVEGDRLVGMISDRDIRQNWRITGGEMKEFGDVDQQIVSDLMSRHPISVREETSIHDAIKLMVEHKIGALPVVDIDNKLVGIFTEIDALQYCLVLIERY</sequence>
<dbReference type="EMBL" id="VTOW01000005">
    <property type="protein sequence ID" value="NKE73292.1"/>
    <property type="molecule type" value="Genomic_DNA"/>
</dbReference>
<evidence type="ECO:0000313" key="4">
    <source>
        <dbReference type="EMBL" id="NKE73292.1"/>
    </source>
</evidence>
<keyword evidence="1" id="KW-0677">Repeat</keyword>
<dbReference type="SUPFAM" id="SSF54631">
    <property type="entry name" value="CBS-domain pair"/>
    <property type="match status" value="1"/>
</dbReference>
<dbReference type="InterPro" id="IPR046342">
    <property type="entry name" value="CBS_dom_sf"/>
</dbReference>
<evidence type="ECO:0000313" key="5">
    <source>
        <dbReference type="Proteomes" id="UP000534783"/>
    </source>
</evidence>
<feature type="domain" description="CBS" evidence="3">
    <location>
        <begin position="13"/>
        <end position="69"/>
    </location>
</feature>
<gene>
    <name evidence="4" type="ORF">MNODULE_21265</name>
</gene>
<dbReference type="PANTHER" id="PTHR48108">
    <property type="entry name" value="CBS DOMAIN-CONTAINING PROTEIN CBSX2, CHLOROPLASTIC"/>
    <property type="match status" value="1"/>
</dbReference>
<dbReference type="Gene3D" id="3.10.580.10">
    <property type="entry name" value="CBS-domain"/>
    <property type="match status" value="2"/>
</dbReference>
<organism evidence="4 5">
    <name type="scientific">Candidatus Manganitrophus noduliformans</name>
    <dbReference type="NCBI Taxonomy" id="2606439"/>
    <lineage>
        <taxon>Bacteria</taxon>
        <taxon>Pseudomonadati</taxon>
        <taxon>Nitrospirota</taxon>
        <taxon>Nitrospiria</taxon>
        <taxon>Candidatus Troglogloeales</taxon>
        <taxon>Candidatus Manganitrophaceae</taxon>
        <taxon>Candidatus Manganitrophus</taxon>
    </lineage>
</organism>
<protein>
    <submittedName>
        <fullName evidence="4">CBS domain-containing protein</fullName>
    </submittedName>
</protein>
<comment type="caution">
    <text evidence="4">The sequence shown here is derived from an EMBL/GenBank/DDBJ whole genome shotgun (WGS) entry which is preliminary data.</text>
</comment>
<dbReference type="RefSeq" id="WP_168063217.1">
    <property type="nucleotide sequence ID" value="NZ_VTOW01000005.1"/>
</dbReference>
<accession>A0A7X6DTV5</accession>
<reference evidence="4 5" key="1">
    <citation type="journal article" date="2020" name="Nature">
        <title>Bacterial chemolithoautotrophy via manganese oxidation.</title>
        <authorList>
            <person name="Yu H."/>
            <person name="Leadbetter J.R."/>
        </authorList>
    </citation>
    <scope>NUCLEOTIDE SEQUENCE [LARGE SCALE GENOMIC DNA]</scope>
    <source>
        <strain evidence="4 5">Mn-1</strain>
    </source>
</reference>
<dbReference type="InterPro" id="IPR051462">
    <property type="entry name" value="CBS_domain-containing"/>
</dbReference>
<proteinExistence type="predicted"/>
<evidence type="ECO:0000256" key="1">
    <source>
        <dbReference type="ARBA" id="ARBA00022737"/>
    </source>
</evidence>
<dbReference type="Proteomes" id="UP000534783">
    <property type="component" value="Unassembled WGS sequence"/>
</dbReference>
<keyword evidence="2" id="KW-0129">CBS domain</keyword>
<dbReference type="SMART" id="SM00116">
    <property type="entry name" value="CBS"/>
    <property type="match status" value="2"/>
</dbReference>
<evidence type="ECO:0000256" key="2">
    <source>
        <dbReference type="PROSITE-ProRule" id="PRU00703"/>
    </source>
</evidence>
<dbReference type="InterPro" id="IPR000644">
    <property type="entry name" value="CBS_dom"/>
</dbReference>
<dbReference type="CDD" id="cd04584">
    <property type="entry name" value="CBS_pair_AcuB_like"/>
    <property type="match status" value="1"/>
</dbReference>
<dbReference type="PROSITE" id="PS51371">
    <property type="entry name" value="CBS"/>
    <property type="match status" value="2"/>
</dbReference>
<dbReference type="AlphaFoldDB" id="A0A7X6DTV5"/>
<dbReference type="PANTHER" id="PTHR48108:SF6">
    <property type="entry name" value="CBS DOMAIN-CONTAINING PROTEIN CBSX1, CHLOROPLASTIC"/>
    <property type="match status" value="1"/>
</dbReference>
<feature type="domain" description="CBS" evidence="3">
    <location>
        <begin position="84"/>
        <end position="141"/>
    </location>
</feature>